<accession>A0A0F9ANH1</accession>
<evidence type="ECO:0000313" key="2">
    <source>
        <dbReference type="EMBL" id="KKK80004.1"/>
    </source>
</evidence>
<gene>
    <name evidence="2" type="ORF">LCGC14_2827830</name>
</gene>
<evidence type="ECO:0000256" key="1">
    <source>
        <dbReference type="SAM" id="MobiDB-lite"/>
    </source>
</evidence>
<sequence>MVGHGDTWIVIGASPSVPAFTDAVRARNPGACSITCNAGIDLLGGWPLDYYFLSDQNACRTHAAAAYELQGRGTQLITLERLPSALETRGVDRFDVFLEVHSPATETYVRGATQDVRFSRLFCTQFALNEGAGKVIFLGMEKYPERIPHAKKHNELYVQPFLQSVLTTCPEVAFEFCGRPGFYLSAPNLRIFTTVEAYEEHYANSTDKTLEALSGGESARIARRRSGAAEAPEAGRRVPASAAT</sequence>
<comment type="caution">
    <text evidence="2">The sequence shown here is derived from an EMBL/GenBank/DDBJ whole genome shotgun (WGS) entry which is preliminary data.</text>
</comment>
<proteinExistence type="predicted"/>
<organism evidence="2">
    <name type="scientific">marine sediment metagenome</name>
    <dbReference type="NCBI Taxonomy" id="412755"/>
    <lineage>
        <taxon>unclassified sequences</taxon>
        <taxon>metagenomes</taxon>
        <taxon>ecological metagenomes</taxon>
    </lineage>
</organism>
<protein>
    <submittedName>
        <fullName evidence="2">Uncharacterized protein</fullName>
    </submittedName>
</protein>
<dbReference type="EMBL" id="LAZR01053776">
    <property type="protein sequence ID" value="KKK80004.1"/>
    <property type="molecule type" value="Genomic_DNA"/>
</dbReference>
<reference evidence="2" key="1">
    <citation type="journal article" date="2015" name="Nature">
        <title>Complex archaea that bridge the gap between prokaryotes and eukaryotes.</title>
        <authorList>
            <person name="Spang A."/>
            <person name="Saw J.H."/>
            <person name="Jorgensen S.L."/>
            <person name="Zaremba-Niedzwiedzka K."/>
            <person name="Martijn J."/>
            <person name="Lind A.E."/>
            <person name="van Eijk R."/>
            <person name="Schleper C."/>
            <person name="Guy L."/>
            <person name="Ettema T.J."/>
        </authorList>
    </citation>
    <scope>NUCLEOTIDE SEQUENCE</scope>
</reference>
<feature type="region of interest" description="Disordered" evidence="1">
    <location>
        <begin position="221"/>
        <end position="244"/>
    </location>
</feature>
<dbReference type="AlphaFoldDB" id="A0A0F9ANH1"/>
<name>A0A0F9ANH1_9ZZZZ</name>